<evidence type="ECO:0000313" key="1">
    <source>
        <dbReference type="EMBL" id="MDB6246255.1"/>
    </source>
</evidence>
<name>A0AAW6B878_LACAM</name>
<gene>
    <name evidence="1" type="ORF">ODV14_02655</name>
</gene>
<dbReference type="RefSeq" id="WP_271326847.1">
    <property type="nucleotide sequence ID" value="NZ_JAOTHC010000006.1"/>
</dbReference>
<protein>
    <submittedName>
        <fullName evidence="1">Uncharacterized protein</fullName>
    </submittedName>
</protein>
<reference evidence="1" key="1">
    <citation type="journal article" date="2022" name="Microorganisms">
        <title>Antibiotic Susceptibility, Resistance Gene Determinants and Corresponding Genomic Regions in Lactobacillus amylovorus Isolates Derived from Wild Boars and Domestic Pigs.</title>
        <authorList>
            <person name="Moravkova M."/>
            <person name="Kostovova I."/>
            <person name="Kavanova K."/>
            <person name="Pechar R."/>
            <person name="Stanek S."/>
            <person name="Brychta A."/>
            <person name="Zeman M."/>
            <person name="Kubasova T."/>
        </authorList>
    </citation>
    <scope>NUCLEOTIDE SEQUENCE</scope>
    <source>
        <strain evidence="1">M597B</strain>
    </source>
</reference>
<dbReference type="EMBL" id="JAOTHD010000005">
    <property type="protein sequence ID" value="MDB6246255.1"/>
    <property type="molecule type" value="Genomic_DNA"/>
</dbReference>
<organism evidence="1 2">
    <name type="scientific">Lactobacillus amylovorus</name>
    <dbReference type="NCBI Taxonomy" id="1604"/>
    <lineage>
        <taxon>Bacteria</taxon>
        <taxon>Bacillati</taxon>
        <taxon>Bacillota</taxon>
        <taxon>Bacilli</taxon>
        <taxon>Lactobacillales</taxon>
        <taxon>Lactobacillaceae</taxon>
        <taxon>Lactobacillus</taxon>
    </lineage>
</organism>
<comment type="caution">
    <text evidence="1">The sequence shown here is derived from an EMBL/GenBank/DDBJ whole genome shotgun (WGS) entry which is preliminary data.</text>
</comment>
<dbReference type="Proteomes" id="UP001141961">
    <property type="component" value="Unassembled WGS sequence"/>
</dbReference>
<proteinExistence type="predicted"/>
<dbReference type="AlphaFoldDB" id="A0AAW6B878"/>
<evidence type="ECO:0000313" key="2">
    <source>
        <dbReference type="Proteomes" id="UP001141961"/>
    </source>
</evidence>
<sequence length="188" mass="21769">MNNKYKIIPGVGIIGANNNYYIRTVDSNYKLPNNQQLLKELRKILQGIAEGENINAPTFIIQYLLKIKAITNNQNENLNLPIFFSDCTNLGKKLNKRYKFIKKESNSKVYIYYINDYGRLLISKQKIDLSSAITDIELSKEMIAYCEQFILKNLHKLEEISINQALIINVLDYLHHSEIINVSDAFSF</sequence>
<reference evidence="1" key="2">
    <citation type="submission" date="2022-10" db="EMBL/GenBank/DDBJ databases">
        <authorList>
            <person name="Kostovova I."/>
            <person name="Moravkova M."/>
            <person name="Pechar R."/>
        </authorList>
    </citation>
    <scope>NUCLEOTIDE SEQUENCE</scope>
    <source>
        <strain evidence="1">M597B</strain>
    </source>
</reference>
<accession>A0AAW6B878</accession>